<proteinExistence type="predicted"/>
<keyword evidence="2" id="KW-1185">Reference proteome</keyword>
<reference evidence="2" key="1">
    <citation type="submission" date="2024-07" db="EMBL/GenBank/DDBJ databases">
        <title>Two chromosome-level genome assemblies of Korean endemic species Abeliophyllum distichum and Forsythia ovata (Oleaceae).</title>
        <authorList>
            <person name="Jang H."/>
        </authorList>
    </citation>
    <scope>NUCLEOTIDE SEQUENCE [LARGE SCALE GENOMIC DNA]</scope>
</reference>
<protein>
    <submittedName>
        <fullName evidence="1">Retrovirus-related Pol polyprotein from transposon</fullName>
    </submittedName>
</protein>
<dbReference type="PANTHER" id="PTHR48475">
    <property type="entry name" value="RIBONUCLEASE H"/>
    <property type="match status" value="1"/>
</dbReference>
<dbReference type="PANTHER" id="PTHR48475:SF1">
    <property type="entry name" value="RNASE H TYPE-1 DOMAIN-CONTAINING PROTEIN"/>
    <property type="match status" value="1"/>
</dbReference>
<name>A0ABD1UPE0_9LAMI</name>
<evidence type="ECO:0000313" key="1">
    <source>
        <dbReference type="EMBL" id="KAL2526894.1"/>
    </source>
</evidence>
<organism evidence="1 2">
    <name type="scientific">Abeliophyllum distichum</name>
    <dbReference type="NCBI Taxonomy" id="126358"/>
    <lineage>
        <taxon>Eukaryota</taxon>
        <taxon>Viridiplantae</taxon>
        <taxon>Streptophyta</taxon>
        <taxon>Embryophyta</taxon>
        <taxon>Tracheophyta</taxon>
        <taxon>Spermatophyta</taxon>
        <taxon>Magnoliopsida</taxon>
        <taxon>eudicotyledons</taxon>
        <taxon>Gunneridae</taxon>
        <taxon>Pentapetalae</taxon>
        <taxon>asterids</taxon>
        <taxon>lamiids</taxon>
        <taxon>Lamiales</taxon>
        <taxon>Oleaceae</taxon>
        <taxon>Forsythieae</taxon>
        <taxon>Abeliophyllum</taxon>
    </lineage>
</organism>
<comment type="caution">
    <text evidence="1">The sequence shown here is derived from an EMBL/GenBank/DDBJ whole genome shotgun (WGS) entry which is preliminary data.</text>
</comment>
<sequence>MEECENAFCELKTLLGKVPLLSKPKHRETLLIYFTVYEKEVSSILIARKDRYSSSMYYVNNALQDTETSQFYISYKLRPSVKGHALAGFMAEFANIPKGLLKAKPHELPIWKLYVHRSSGEAGARARILLISFDRHNLNCVLPRVQGFEQCFQIRGTPSMLEVGKRDKRKQSLDLQ</sequence>
<gene>
    <name evidence="1" type="ORF">Adt_11948</name>
</gene>
<dbReference type="AlphaFoldDB" id="A0ABD1UPE0"/>
<dbReference type="Proteomes" id="UP001604336">
    <property type="component" value="Unassembled WGS sequence"/>
</dbReference>
<dbReference type="EMBL" id="JBFOLK010000003">
    <property type="protein sequence ID" value="KAL2526894.1"/>
    <property type="molecule type" value="Genomic_DNA"/>
</dbReference>
<accession>A0ABD1UPE0</accession>
<evidence type="ECO:0000313" key="2">
    <source>
        <dbReference type="Proteomes" id="UP001604336"/>
    </source>
</evidence>